<reference evidence="3 4" key="1">
    <citation type="submission" date="2019-07" db="EMBL/GenBank/DDBJ databases">
        <title>Chromosome genome assembly for large yellow croaker.</title>
        <authorList>
            <person name="Xiao S."/>
        </authorList>
    </citation>
    <scope>NUCLEOTIDE SEQUENCE [LARGE SCALE GENOMIC DNA]</scope>
    <source>
        <strain evidence="3">JMULYC20181020</strain>
        <tissue evidence="3">Muscle</tissue>
    </source>
</reference>
<feature type="compositionally biased region" description="Low complexity" evidence="1">
    <location>
        <begin position="599"/>
        <end position="634"/>
    </location>
</feature>
<feature type="compositionally biased region" description="Basic and acidic residues" evidence="1">
    <location>
        <begin position="214"/>
        <end position="223"/>
    </location>
</feature>
<feature type="region of interest" description="Disordered" evidence="1">
    <location>
        <begin position="418"/>
        <end position="463"/>
    </location>
</feature>
<dbReference type="InterPro" id="IPR000195">
    <property type="entry name" value="Rab-GAP-TBC_dom"/>
</dbReference>
<sequence length="670" mass="74874">MRRRSSSNASRRSSVRRRSENLRFDEFGFAVTKRKDRKLHHRCHEYSYPQLGSVRVKELCELLSYWNGASFICKSQIERFIRMGVPPSLRGRVWKCLLGIDSLRETSDFNYQNCLSEVRGPLVDLGVSEYGILSAIATLSETQNDLGLNQQQQQNSSCPEPRYSVDDITLFRQIALDLQRSFPTHRSLMGESPEAIEGQAKLLGSSSPTPNTARRSDTAKEMRLSSPYGESWPGRGMSYIAAVLLMQLGEEEAFWALTALLDKPKYLQELFDLNLTKVQHQVKVFDQFLKHRKPTLSQHMESVGVLSVHFVMPWFLTLFSSLPCWDSVLAVWDLIILHGLSALFRTALTIIELLEPRLMELNDEAAVLPLLLRVPVDVAQYSVLVPALWNTEVQDWELKCMNSLVLDDSHHGLKADQCEAQTAAQPAQEVSGGKENLPTPSDGEKPAEKVSSQGGSQDSGYSVTRAKSVLTRVVRLAQRYLLAPMGRQRAEEKQTKPRQRSPAPGRVFRSRTSASLTAQVRSRRRSQQRGGAQRPAAQGSSGDVTVTDPARSEQTFKRSSTGPVSKAAHRRSNHSLVQPMRVKSLRLLRNNKNPQSQTPPSSSVLPPSLRSSSLPSSSTIRFSGPPSSGAAQSGDLQQQEDTARTAFIRELSSRHQTSVPFRNSRESKLI</sequence>
<dbReference type="PANTHER" id="PTHR47219:SF9">
    <property type="entry name" value="GTPASE ACTIVATING PROTEIN AND CENTROSOME-ASSOCIATED, ISOFORM B"/>
    <property type="match status" value="1"/>
</dbReference>
<name>A0A6G0IX85_LARCR</name>
<gene>
    <name evidence="3" type="ORF">D5F01_LYC04587</name>
</gene>
<evidence type="ECO:0000313" key="4">
    <source>
        <dbReference type="Proteomes" id="UP000424527"/>
    </source>
</evidence>
<accession>A0A6G0IX85</accession>
<feature type="region of interest" description="Disordered" evidence="1">
    <location>
        <begin position="651"/>
        <end position="670"/>
    </location>
</feature>
<dbReference type="AlphaFoldDB" id="A0A6G0IX85"/>
<feature type="domain" description="Rab-GAP TBC" evidence="2">
    <location>
        <begin position="84"/>
        <end position="339"/>
    </location>
</feature>
<dbReference type="PANTHER" id="PTHR47219">
    <property type="entry name" value="RAB GTPASE-ACTIVATING PROTEIN 1-LIKE"/>
    <property type="match status" value="1"/>
</dbReference>
<protein>
    <submittedName>
        <fullName evidence="3">Carabin TBC1 domain family member 10C</fullName>
    </submittedName>
</protein>
<comment type="caution">
    <text evidence="3">The sequence shown here is derived from an EMBL/GenBank/DDBJ whole genome shotgun (WGS) entry which is preliminary data.</text>
</comment>
<feature type="compositionally biased region" description="Low complexity" evidence="1">
    <location>
        <begin position="451"/>
        <end position="462"/>
    </location>
</feature>
<dbReference type="EMBL" id="REGW02000005">
    <property type="protein sequence ID" value="KAE8295852.1"/>
    <property type="molecule type" value="Genomic_DNA"/>
</dbReference>
<dbReference type="Gene3D" id="1.10.472.80">
    <property type="entry name" value="Ypt/Rab-GAP domain of gyp1p, domain 3"/>
    <property type="match status" value="1"/>
</dbReference>
<dbReference type="SUPFAM" id="SSF47923">
    <property type="entry name" value="Ypt/Rab-GAP domain of gyp1p"/>
    <property type="match status" value="2"/>
</dbReference>
<dbReference type="SMART" id="SM00164">
    <property type="entry name" value="TBC"/>
    <property type="match status" value="1"/>
</dbReference>
<dbReference type="InterPro" id="IPR035969">
    <property type="entry name" value="Rab-GAP_TBC_sf"/>
</dbReference>
<feature type="compositionally biased region" description="Low complexity" evidence="1">
    <location>
        <begin position="528"/>
        <end position="542"/>
    </location>
</feature>
<dbReference type="GO" id="GO:0005096">
    <property type="term" value="F:GTPase activator activity"/>
    <property type="evidence" value="ECO:0007669"/>
    <property type="project" value="TreeGrafter"/>
</dbReference>
<evidence type="ECO:0000259" key="2">
    <source>
        <dbReference type="PROSITE" id="PS50086"/>
    </source>
</evidence>
<evidence type="ECO:0000256" key="1">
    <source>
        <dbReference type="SAM" id="MobiDB-lite"/>
    </source>
</evidence>
<dbReference type="Pfam" id="PF00566">
    <property type="entry name" value="RabGAP-TBC"/>
    <property type="match status" value="1"/>
</dbReference>
<dbReference type="Gene3D" id="1.10.8.270">
    <property type="entry name" value="putative rabgap domain of human tbc1 domain family member 14 like domains"/>
    <property type="match status" value="1"/>
</dbReference>
<dbReference type="PROSITE" id="PS50086">
    <property type="entry name" value="TBC_RABGAP"/>
    <property type="match status" value="1"/>
</dbReference>
<feature type="region of interest" description="Disordered" evidence="1">
    <location>
        <begin position="485"/>
        <end position="645"/>
    </location>
</feature>
<dbReference type="Proteomes" id="UP000424527">
    <property type="component" value="Unassembled WGS sequence"/>
</dbReference>
<proteinExistence type="predicted"/>
<evidence type="ECO:0000313" key="3">
    <source>
        <dbReference type="EMBL" id="KAE8295852.1"/>
    </source>
</evidence>
<organism evidence="3 4">
    <name type="scientific">Larimichthys crocea</name>
    <name type="common">Large yellow croaker</name>
    <name type="synonym">Pseudosciaena crocea</name>
    <dbReference type="NCBI Taxonomy" id="215358"/>
    <lineage>
        <taxon>Eukaryota</taxon>
        <taxon>Metazoa</taxon>
        <taxon>Chordata</taxon>
        <taxon>Craniata</taxon>
        <taxon>Vertebrata</taxon>
        <taxon>Euteleostomi</taxon>
        <taxon>Actinopterygii</taxon>
        <taxon>Neopterygii</taxon>
        <taxon>Teleostei</taxon>
        <taxon>Neoteleostei</taxon>
        <taxon>Acanthomorphata</taxon>
        <taxon>Eupercaria</taxon>
        <taxon>Sciaenidae</taxon>
        <taxon>Larimichthys</taxon>
    </lineage>
</organism>
<feature type="region of interest" description="Disordered" evidence="1">
    <location>
        <begin position="201"/>
        <end position="227"/>
    </location>
</feature>
<dbReference type="Gene3D" id="1.10.10.750">
    <property type="entry name" value="Ypt/Rab-GAP domain of gyp1p, domain 1"/>
    <property type="match status" value="1"/>
</dbReference>
<feature type="compositionally biased region" description="Polar residues" evidence="1">
    <location>
        <begin position="204"/>
        <end position="213"/>
    </location>
</feature>
<dbReference type="GO" id="GO:0031267">
    <property type="term" value="F:small GTPase binding"/>
    <property type="evidence" value="ECO:0007669"/>
    <property type="project" value="TreeGrafter"/>
</dbReference>
<dbReference type="InterPro" id="IPR050302">
    <property type="entry name" value="Rab_GAP_TBC_domain"/>
</dbReference>
<keyword evidence="4" id="KW-1185">Reference proteome</keyword>